<dbReference type="InterPro" id="IPR010130">
    <property type="entry name" value="T1SS_OMP_TolC"/>
</dbReference>
<comment type="subcellular location">
    <subcellularLocation>
        <location evidence="1">Cell outer membrane</location>
    </subcellularLocation>
</comment>
<dbReference type="PANTHER" id="PTHR30026:SF22">
    <property type="entry name" value="OUTER MEMBRANE EFFLUX PROTEIN"/>
    <property type="match status" value="1"/>
</dbReference>
<dbReference type="SUPFAM" id="SSF56954">
    <property type="entry name" value="Outer membrane efflux proteins (OEP)"/>
    <property type="match status" value="1"/>
</dbReference>
<protein>
    <submittedName>
        <fullName evidence="8">TolC family outer membrane protein</fullName>
    </submittedName>
</protein>
<organism evidence="8 9">
    <name type="scientific">Microbulbifer celer</name>
    <dbReference type="NCBI Taxonomy" id="435905"/>
    <lineage>
        <taxon>Bacteria</taxon>
        <taxon>Pseudomonadati</taxon>
        <taxon>Pseudomonadota</taxon>
        <taxon>Gammaproteobacteria</taxon>
        <taxon>Cellvibrionales</taxon>
        <taxon>Microbulbiferaceae</taxon>
        <taxon>Microbulbifer</taxon>
    </lineage>
</organism>
<evidence type="ECO:0000313" key="8">
    <source>
        <dbReference type="EMBL" id="MFD1218226.1"/>
    </source>
</evidence>
<dbReference type="PANTHER" id="PTHR30026">
    <property type="entry name" value="OUTER MEMBRANE PROTEIN TOLC"/>
    <property type="match status" value="1"/>
</dbReference>
<gene>
    <name evidence="8" type="ORF">ACFQ2X_16615</name>
</gene>
<keyword evidence="4" id="KW-1134">Transmembrane beta strand</keyword>
<keyword evidence="9" id="KW-1185">Reference proteome</keyword>
<keyword evidence="5" id="KW-0812">Transmembrane</keyword>
<reference evidence="9" key="1">
    <citation type="journal article" date="2019" name="Int. J. Syst. Evol. Microbiol.">
        <title>The Global Catalogue of Microorganisms (GCM) 10K type strain sequencing project: providing services to taxonomists for standard genome sequencing and annotation.</title>
        <authorList>
            <consortium name="The Broad Institute Genomics Platform"/>
            <consortium name="The Broad Institute Genome Sequencing Center for Infectious Disease"/>
            <person name="Wu L."/>
            <person name="Ma J."/>
        </authorList>
    </citation>
    <scope>NUCLEOTIDE SEQUENCE [LARGE SCALE GENOMIC DNA]</scope>
    <source>
        <strain evidence="9">CCUG 54356</strain>
    </source>
</reference>
<evidence type="ECO:0000256" key="5">
    <source>
        <dbReference type="ARBA" id="ARBA00022692"/>
    </source>
</evidence>
<dbReference type="EMBL" id="JBHTLR010000029">
    <property type="protein sequence ID" value="MFD1218226.1"/>
    <property type="molecule type" value="Genomic_DNA"/>
</dbReference>
<comment type="caution">
    <text evidence="8">The sequence shown here is derived from an EMBL/GenBank/DDBJ whole genome shotgun (WGS) entry which is preliminary data.</text>
</comment>
<accession>A0ABW3UCN4</accession>
<keyword evidence="6" id="KW-0472">Membrane</keyword>
<name>A0ABW3UCN4_9GAMM</name>
<dbReference type="InterPro" id="IPR051906">
    <property type="entry name" value="TolC-like"/>
</dbReference>
<dbReference type="Proteomes" id="UP001597264">
    <property type="component" value="Unassembled WGS sequence"/>
</dbReference>
<dbReference type="InterPro" id="IPR003423">
    <property type="entry name" value="OMP_efflux"/>
</dbReference>
<proteinExistence type="inferred from homology"/>
<dbReference type="Gene3D" id="1.20.1600.10">
    <property type="entry name" value="Outer membrane efflux proteins (OEP)"/>
    <property type="match status" value="1"/>
</dbReference>
<evidence type="ECO:0000313" key="9">
    <source>
        <dbReference type="Proteomes" id="UP001597264"/>
    </source>
</evidence>
<sequence length="494" mass="53839">MRQFNGIHSYKEVHLRSAGIHTPVRNSLLVLLLSMSSVCAIAQGEAESLEVISQDQLLGDPSDDSSVVSGPTVTAAAASSSGWKVDITEAVQRAVSWHPAIGESVSVLSQQKQNIRSARAGYFPQLSMNVVGGYDSEKKGNGDGHALQLYVSQVIYDFGKISGSVDSATAVANASRARVLQQIDSVALDTAQAAIEVQRYQAQLESADEQIVGVSEISRLVRMRNEKGVSSRSDLLQSQARVESARATRQQIQAQLSRWQSVLQNLMGVQHPVTLSMTVPPNLTSGCMVEPSQVNASPAVMVAEAERAAAVAQLKEARAASWPTLSLDGSVNRYLDQEYVDTYALDENEKAIFLNLSMPIYQGGRISADKDAASYAMRSAAAAKDNARLSVERELRVAQSQTSGLQRSLSILDARLDAIAETRRLYQKQYSSLGTRTLVELLNSEQELHQARMEKLNTRFDLYTLQVDCLYTVGEIRNAFHLEGRPIQGVEVLP</sequence>
<evidence type="ECO:0000256" key="1">
    <source>
        <dbReference type="ARBA" id="ARBA00004442"/>
    </source>
</evidence>
<evidence type="ECO:0000256" key="2">
    <source>
        <dbReference type="ARBA" id="ARBA00007613"/>
    </source>
</evidence>
<dbReference type="Pfam" id="PF02321">
    <property type="entry name" value="OEP"/>
    <property type="match status" value="2"/>
</dbReference>
<evidence type="ECO:0000256" key="4">
    <source>
        <dbReference type="ARBA" id="ARBA00022452"/>
    </source>
</evidence>
<evidence type="ECO:0000256" key="6">
    <source>
        <dbReference type="ARBA" id="ARBA00023136"/>
    </source>
</evidence>
<dbReference type="RefSeq" id="WP_230434842.1">
    <property type="nucleotide sequence ID" value="NZ_CP087715.1"/>
</dbReference>
<keyword evidence="7" id="KW-0998">Cell outer membrane</keyword>
<evidence type="ECO:0000256" key="7">
    <source>
        <dbReference type="ARBA" id="ARBA00023237"/>
    </source>
</evidence>
<evidence type="ECO:0000256" key="3">
    <source>
        <dbReference type="ARBA" id="ARBA00022448"/>
    </source>
</evidence>
<comment type="similarity">
    <text evidence="2">Belongs to the outer membrane factor (OMF) (TC 1.B.17) family.</text>
</comment>
<keyword evidence="3" id="KW-0813">Transport</keyword>
<dbReference type="NCBIfam" id="TIGR01844">
    <property type="entry name" value="type_I_sec_TolC"/>
    <property type="match status" value="1"/>
</dbReference>